<name>A0A8F8KR57_9VIRU</name>
<keyword evidence="1" id="KW-0255">Endonuclease</keyword>
<gene>
    <name evidence="1" type="ORF">KOM_12_381</name>
</gene>
<accession>A0A8F8KR57</accession>
<protein>
    <submittedName>
        <fullName evidence="1">Restriction endonuclease beta-beta-alpha-Me family protein</fullName>
    </submittedName>
</protein>
<dbReference type="EMBL" id="MZ420154">
    <property type="protein sequence ID" value="QYA18649.1"/>
    <property type="molecule type" value="Genomic_DNA"/>
</dbReference>
<proteinExistence type="predicted"/>
<keyword evidence="1" id="KW-0540">Nuclease</keyword>
<evidence type="ECO:0000313" key="1">
    <source>
        <dbReference type="EMBL" id="QYA18649.1"/>
    </source>
</evidence>
<keyword evidence="1" id="KW-0378">Hydrolase</keyword>
<dbReference type="GO" id="GO:0004519">
    <property type="term" value="F:endonuclease activity"/>
    <property type="evidence" value="ECO:0007669"/>
    <property type="project" value="UniProtKB-KW"/>
</dbReference>
<sequence length="239" mass="27005">MSQITRICPVCKIIKPIDVASVCCLECAHIINAINPSHKRRVVVDVTNKTCSKCHVTKPRSEFYVNNRNADGLLHRCRACQKEASQTNAAKRIIHNKISPTPDLPESTKVCKTCKKLHPLSMFPKNNYSLDGYSYSCRACRATKGVKKENAKPHYDEDGNKYCPCCMAYKNVATFTKFANGSTSKYCTECNNLKSRTKCGKKTCDENERQKMYQQSVDTLFQQIKPANSPNVTIQRVLH</sequence>
<reference evidence="1" key="1">
    <citation type="submission" date="2021-06" db="EMBL/GenBank/DDBJ databases">
        <authorList>
            <person name="Rolland C."/>
        </authorList>
    </citation>
    <scope>NUCLEOTIDE SEQUENCE</scope>
    <source>
        <strain evidence="1">347.936635</strain>
    </source>
</reference>
<organism evidence="1">
    <name type="scientific">Clandestinovirus</name>
    <dbReference type="NCBI Taxonomy" id="2831644"/>
    <lineage>
        <taxon>Viruses</taxon>
    </lineage>
</organism>